<dbReference type="EMBL" id="CAWYQH010000141">
    <property type="protein sequence ID" value="CAK8694183.1"/>
    <property type="molecule type" value="Genomic_DNA"/>
</dbReference>
<accession>A0ABP0GS59</accession>
<evidence type="ECO:0000256" key="3">
    <source>
        <dbReference type="ARBA" id="ARBA00022448"/>
    </source>
</evidence>
<gene>
    <name evidence="9" type="ORF">CVLEPA_LOCUS27575</name>
</gene>
<comment type="similarity">
    <text evidence="2">Belongs to the GLTP family.</text>
</comment>
<keyword evidence="4" id="KW-0963">Cytoplasm</keyword>
<comment type="function">
    <text evidence="7">Accelerates the intermembrane transfer of various glycolipids. Catalyzes the transfer of various glycosphingolipids between membranes but does not catalyze the transfer of phospholipids. May be involved in the intracellular translocation of glucosylceramides.</text>
</comment>
<evidence type="ECO:0000313" key="9">
    <source>
        <dbReference type="EMBL" id="CAK8694183.1"/>
    </source>
</evidence>
<dbReference type="SUPFAM" id="SSF110004">
    <property type="entry name" value="Glycolipid transfer protein, GLTP"/>
    <property type="match status" value="1"/>
</dbReference>
<keyword evidence="10" id="KW-1185">Reference proteome</keyword>
<sequence>MPRLFVPGFPDIPEDKKIDTIKFIEACEKIPSIFDLLGGKIFSPVKNDVIGNIEKIKKRYLENPVKFATLDDIIEVERHETDKKLKAKDGNGLATNALMWLKRGLKFILLFLEHLLKNDYDSNPENLKSCAKLAYKALALREGLNEEETLESARVFSINFRATVDTVYELFDKTGVEKFHKV</sequence>
<organism evidence="9 10">
    <name type="scientific">Clavelina lepadiformis</name>
    <name type="common">Light-bulb sea squirt</name>
    <name type="synonym">Ascidia lepadiformis</name>
    <dbReference type="NCBI Taxonomy" id="159417"/>
    <lineage>
        <taxon>Eukaryota</taxon>
        <taxon>Metazoa</taxon>
        <taxon>Chordata</taxon>
        <taxon>Tunicata</taxon>
        <taxon>Ascidiacea</taxon>
        <taxon>Aplousobranchia</taxon>
        <taxon>Clavelinidae</taxon>
        <taxon>Clavelina</taxon>
    </lineage>
</organism>
<dbReference type="Proteomes" id="UP001642483">
    <property type="component" value="Unassembled WGS sequence"/>
</dbReference>
<comment type="caution">
    <text evidence="9">The sequence shown here is derived from an EMBL/GenBank/DDBJ whole genome shotgun (WGS) entry which is preliminary data.</text>
</comment>
<comment type="subcellular location">
    <subcellularLocation>
        <location evidence="1">Cytoplasm</location>
    </subcellularLocation>
</comment>
<reference evidence="9 10" key="1">
    <citation type="submission" date="2024-02" db="EMBL/GenBank/DDBJ databases">
        <authorList>
            <person name="Daric V."/>
            <person name="Darras S."/>
        </authorList>
    </citation>
    <scope>NUCLEOTIDE SEQUENCE [LARGE SCALE GENOMIC DNA]</scope>
</reference>
<evidence type="ECO:0000256" key="4">
    <source>
        <dbReference type="ARBA" id="ARBA00022490"/>
    </source>
</evidence>
<feature type="domain" description="Glycolipid transfer protein" evidence="8">
    <location>
        <begin position="18"/>
        <end position="137"/>
    </location>
</feature>
<dbReference type="InterPro" id="IPR036497">
    <property type="entry name" value="GLTP_sf"/>
</dbReference>
<evidence type="ECO:0000256" key="5">
    <source>
        <dbReference type="ARBA" id="ARBA00022737"/>
    </source>
</evidence>
<evidence type="ECO:0000256" key="2">
    <source>
        <dbReference type="ARBA" id="ARBA00007148"/>
    </source>
</evidence>
<evidence type="ECO:0000313" key="10">
    <source>
        <dbReference type="Proteomes" id="UP001642483"/>
    </source>
</evidence>
<protein>
    <recommendedName>
        <fullName evidence="8">Glycolipid transfer protein domain-containing protein</fullName>
    </recommendedName>
</protein>
<dbReference type="Pfam" id="PF08718">
    <property type="entry name" value="GLTP"/>
    <property type="match status" value="1"/>
</dbReference>
<evidence type="ECO:0000259" key="8">
    <source>
        <dbReference type="Pfam" id="PF08718"/>
    </source>
</evidence>
<dbReference type="Gene3D" id="1.10.3520.10">
    <property type="entry name" value="Glycolipid transfer protein"/>
    <property type="match status" value="1"/>
</dbReference>
<evidence type="ECO:0000256" key="6">
    <source>
        <dbReference type="ARBA" id="ARBA00023055"/>
    </source>
</evidence>
<dbReference type="InterPro" id="IPR014830">
    <property type="entry name" value="Glycolipid_transfer_prot_dom"/>
</dbReference>
<dbReference type="PANTHER" id="PTHR10219">
    <property type="entry name" value="GLYCOLIPID TRANSFER PROTEIN-RELATED"/>
    <property type="match status" value="1"/>
</dbReference>
<proteinExistence type="inferred from homology"/>
<keyword evidence="6" id="KW-0445">Lipid transport</keyword>
<evidence type="ECO:0000256" key="1">
    <source>
        <dbReference type="ARBA" id="ARBA00004496"/>
    </source>
</evidence>
<name>A0ABP0GS59_CLALP</name>
<keyword evidence="5" id="KW-0677">Repeat</keyword>
<dbReference type="PANTHER" id="PTHR10219:SF97">
    <property type="entry name" value="GLYCOLIPID TRANSFER PROTEIN"/>
    <property type="match status" value="1"/>
</dbReference>
<keyword evidence="3" id="KW-0813">Transport</keyword>
<evidence type="ECO:0000256" key="7">
    <source>
        <dbReference type="ARBA" id="ARBA00037246"/>
    </source>
</evidence>